<organism evidence="2 3">
    <name type="scientific">Aliiroseovarius pelagivivens</name>
    <dbReference type="NCBI Taxonomy" id="1639690"/>
    <lineage>
        <taxon>Bacteria</taxon>
        <taxon>Pseudomonadati</taxon>
        <taxon>Pseudomonadota</taxon>
        <taxon>Alphaproteobacteria</taxon>
        <taxon>Rhodobacterales</taxon>
        <taxon>Paracoccaceae</taxon>
        <taxon>Aliiroseovarius</taxon>
    </lineage>
</organism>
<feature type="transmembrane region" description="Helical" evidence="1">
    <location>
        <begin position="73"/>
        <end position="91"/>
    </location>
</feature>
<dbReference type="OrthoDB" id="4557830at2"/>
<protein>
    <recommendedName>
        <fullName evidence="4">DUF2568 domain-containing protein</fullName>
    </recommendedName>
</protein>
<feature type="transmembrane region" description="Helical" evidence="1">
    <location>
        <begin position="31"/>
        <end position="53"/>
    </location>
</feature>
<name>A0A2R8AIF4_9RHOB</name>
<reference evidence="2 3" key="1">
    <citation type="submission" date="2018-03" db="EMBL/GenBank/DDBJ databases">
        <authorList>
            <person name="Keele B.F."/>
        </authorList>
    </citation>
    <scope>NUCLEOTIDE SEQUENCE [LARGE SCALE GENOMIC DNA]</scope>
    <source>
        <strain evidence="2 3">CECT 8811</strain>
    </source>
</reference>
<sequence>MYTANLALRFLLELAALAGFSVLAWSLSEGFWRFIAVGVTVFTIGALWATFAVPDDPSRSGNAPVPVPGVVRLVLEWAVLFGGAWAFYAIGYSWPGFWLATLTVVHYLLWTSRIAWLLQN</sequence>
<proteinExistence type="predicted"/>
<dbReference type="Pfam" id="PF10823">
    <property type="entry name" value="DUF2568"/>
    <property type="match status" value="1"/>
</dbReference>
<keyword evidence="1" id="KW-1133">Transmembrane helix</keyword>
<dbReference type="InterPro" id="IPR021214">
    <property type="entry name" value="DUF2568"/>
</dbReference>
<keyword evidence="1" id="KW-0812">Transmembrane</keyword>
<feature type="transmembrane region" description="Helical" evidence="1">
    <location>
        <begin position="97"/>
        <end position="118"/>
    </location>
</feature>
<keyword evidence="3" id="KW-1185">Reference proteome</keyword>
<evidence type="ECO:0000256" key="1">
    <source>
        <dbReference type="SAM" id="Phobius"/>
    </source>
</evidence>
<evidence type="ECO:0000313" key="3">
    <source>
        <dbReference type="Proteomes" id="UP000244911"/>
    </source>
</evidence>
<accession>A0A2R8AIF4</accession>
<dbReference type="RefSeq" id="WP_108855871.1">
    <property type="nucleotide sequence ID" value="NZ_OMOI01000001.1"/>
</dbReference>
<evidence type="ECO:0008006" key="4">
    <source>
        <dbReference type="Google" id="ProtNLM"/>
    </source>
</evidence>
<evidence type="ECO:0000313" key="2">
    <source>
        <dbReference type="EMBL" id="SPF75798.1"/>
    </source>
</evidence>
<gene>
    <name evidence="2" type="ORF">ALP8811_00792</name>
</gene>
<dbReference type="AlphaFoldDB" id="A0A2R8AIF4"/>
<feature type="transmembrane region" description="Helical" evidence="1">
    <location>
        <begin position="7"/>
        <end position="25"/>
    </location>
</feature>
<keyword evidence="1" id="KW-0472">Membrane</keyword>
<dbReference type="Proteomes" id="UP000244911">
    <property type="component" value="Unassembled WGS sequence"/>
</dbReference>
<dbReference type="EMBL" id="OMOI01000001">
    <property type="protein sequence ID" value="SPF75798.1"/>
    <property type="molecule type" value="Genomic_DNA"/>
</dbReference>